<proteinExistence type="predicted"/>
<keyword evidence="1" id="KW-0732">Signal</keyword>
<protein>
    <submittedName>
        <fullName evidence="2">Uncharacterized protein</fullName>
    </submittedName>
</protein>
<dbReference type="EMBL" id="CP025682">
    <property type="protein sequence ID" value="AUN95893.1"/>
    <property type="molecule type" value="Genomic_DNA"/>
</dbReference>
<feature type="signal peptide" evidence="1">
    <location>
        <begin position="1"/>
        <end position="21"/>
    </location>
</feature>
<sequence length="110" mass="12369">MRVLLLPALVTALLAANPVHAEEPMTRAEALELCKRVAEIAEAVMESRQAGVPMVKLMETVPDNSVYQSIIIDAYQKMRIPPDFPDMQRSAITDFQDQQYGECLRQLLPK</sequence>
<reference evidence="2 3" key="1">
    <citation type="submission" date="2018-01" db="EMBL/GenBank/DDBJ databases">
        <authorList>
            <person name="Fu G.-Y."/>
        </authorList>
    </citation>
    <scope>NUCLEOTIDE SEQUENCE [LARGE SCALE GENOMIC DNA]</scope>
    <source>
        <strain evidence="2 3">SY39</strain>
    </source>
</reference>
<keyword evidence="3" id="KW-1185">Reference proteome</keyword>
<gene>
    <name evidence="2" type="ORF">C0099_13705</name>
</gene>
<dbReference type="Proteomes" id="UP000242205">
    <property type="component" value="Chromosome"/>
</dbReference>
<evidence type="ECO:0000313" key="2">
    <source>
        <dbReference type="EMBL" id="AUN95893.1"/>
    </source>
</evidence>
<dbReference type="AlphaFoldDB" id="A0A2I6S9F3"/>
<dbReference type="RefSeq" id="WP_102247938.1">
    <property type="nucleotide sequence ID" value="NZ_CP025682.1"/>
</dbReference>
<name>A0A2I6S9F3_9RHOO</name>
<feature type="chain" id="PRO_5014354317" evidence="1">
    <location>
        <begin position="22"/>
        <end position="110"/>
    </location>
</feature>
<evidence type="ECO:0000313" key="3">
    <source>
        <dbReference type="Proteomes" id="UP000242205"/>
    </source>
</evidence>
<evidence type="ECO:0000256" key="1">
    <source>
        <dbReference type="SAM" id="SignalP"/>
    </source>
</evidence>
<dbReference type="KEGG" id="atw:C0099_13705"/>
<accession>A0A2I6S9F3</accession>
<organism evidence="2 3">
    <name type="scientific">Pseudazoarcus pumilus</name>
    <dbReference type="NCBI Taxonomy" id="2067960"/>
    <lineage>
        <taxon>Bacteria</taxon>
        <taxon>Pseudomonadati</taxon>
        <taxon>Pseudomonadota</taxon>
        <taxon>Betaproteobacteria</taxon>
        <taxon>Rhodocyclales</taxon>
        <taxon>Zoogloeaceae</taxon>
        <taxon>Pseudazoarcus</taxon>
    </lineage>
</organism>
<dbReference type="OrthoDB" id="8403438at2"/>